<keyword evidence="2" id="KW-0255">Endonuclease</keyword>
<accession>A0ABV9JM77</accession>
<dbReference type="EMBL" id="JBHSGB010000010">
    <property type="protein sequence ID" value="MFC4655356.1"/>
    <property type="molecule type" value="Genomic_DNA"/>
</dbReference>
<feature type="domain" description="HNH nuclease" evidence="1">
    <location>
        <begin position="262"/>
        <end position="314"/>
    </location>
</feature>
<keyword evidence="2" id="KW-0540">Nuclease</keyword>
<organism evidence="2 3">
    <name type="scientific">Rheinheimera marina</name>
    <dbReference type="NCBI Taxonomy" id="1774958"/>
    <lineage>
        <taxon>Bacteria</taxon>
        <taxon>Pseudomonadati</taxon>
        <taxon>Pseudomonadota</taxon>
        <taxon>Gammaproteobacteria</taxon>
        <taxon>Chromatiales</taxon>
        <taxon>Chromatiaceae</taxon>
        <taxon>Rheinheimera</taxon>
    </lineage>
</organism>
<dbReference type="InterPro" id="IPR003615">
    <property type="entry name" value="HNH_nuc"/>
</dbReference>
<gene>
    <name evidence="2" type="ORF">ACFO3I_10070</name>
</gene>
<proteinExistence type="predicted"/>
<evidence type="ECO:0000313" key="3">
    <source>
        <dbReference type="Proteomes" id="UP001595962"/>
    </source>
</evidence>
<name>A0ABV9JM77_9GAMM</name>
<dbReference type="Proteomes" id="UP001595962">
    <property type="component" value="Unassembled WGS sequence"/>
</dbReference>
<comment type="caution">
    <text evidence="2">The sequence shown here is derived from an EMBL/GenBank/DDBJ whole genome shotgun (WGS) entry which is preliminary data.</text>
</comment>
<evidence type="ECO:0000313" key="2">
    <source>
        <dbReference type="EMBL" id="MFC4655356.1"/>
    </source>
</evidence>
<reference evidence="3" key="1">
    <citation type="journal article" date="2019" name="Int. J. Syst. Evol. Microbiol.">
        <title>The Global Catalogue of Microorganisms (GCM) 10K type strain sequencing project: providing services to taxonomists for standard genome sequencing and annotation.</title>
        <authorList>
            <consortium name="The Broad Institute Genomics Platform"/>
            <consortium name="The Broad Institute Genome Sequencing Center for Infectious Disease"/>
            <person name="Wu L."/>
            <person name="Ma J."/>
        </authorList>
    </citation>
    <scope>NUCLEOTIDE SEQUENCE [LARGE SCALE GENOMIC DNA]</scope>
    <source>
        <strain evidence="3">DT28</strain>
    </source>
</reference>
<protein>
    <submittedName>
        <fullName evidence="2">HNH endonuclease</fullName>
    </submittedName>
</protein>
<dbReference type="Pfam" id="PF13391">
    <property type="entry name" value="HNH_2"/>
    <property type="match status" value="1"/>
</dbReference>
<keyword evidence="2" id="KW-0378">Hydrolase</keyword>
<evidence type="ECO:0000259" key="1">
    <source>
        <dbReference type="Pfam" id="PF13391"/>
    </source>
</evidence>
<keyword evidence="3" id="KW-1185">Reference proteome</keyword>
<sequence length="362" mass="41423">MRLAGHNKPHKVCMLLAVMDLIGSGVITENKIEFTDQLRQSFSKHFERLRAGDDQDSPENPFFYLTSEGFWFLQARPGYEQVKLDRYSKSKVAYAYLDAGLFGYMKSPIVSPDLRYALTQNLTNLPELYLRWAKAWGLTEQTAQQYLQLIQFRLSAMAQQAHLAVKPMTELGSWHQYEKLVTPLRELQEFKEADYQENYVLSRALGSYSDFLAELAQVDMTQDIDDILHRPGLVQTEKLALIKARMGQGVFRQQVLSRWNGCAVTGYQTPTVLVASHIKPWRHASDVERLDPNNGLMLIPNLDKAFDKGFISFDEQGGILISSRLERPEVLGINSALRLRQSLTAQQDYLAHHRSLFFANSE</sequence>
<dbReference type="GO" id="GO:0004519">
    <property type="term" value="F:endonuclease activity"/>
    <property type="evidence" value="ECO:0007669"/>
    <property type="project" value="UniProtKB-KW"/>
</dbReference>